<dbReference type="InterPro" id="IPR001965">
    <property type="entry name" value="Znf_PHD"/>
</dbReference>
<feature type="region of interest" description="Disordered" evidence="7">
    <location>
        <begin position="226"/>
        <end position="267"/>
    </location>
</feature>
<evidence type="ECO:0000313" key="10">
    <source>
        <dbReference type="EMBL" id="KAL3850156.1"/>
    </source>
</evidence>
<evidence type="ECO:0000259" key="9">
    <source>
        <dbReference type="PROSITE" id="PS50827"/>
    </source>
</evidence>
<keyword evidence="4" id="KW-0862">Zinc</keyword>
<evidence type="ECO:0000256" key="4">
    <source>
        <dbReference type="ARBA" id="ARBA00022833"/>
    </source>
</evidence>
<dbReference type="Pfam" id="PF02791">
    <property type="entry name" value="DDT"/>
    <property type="match status" value="1"/>
</dbReference>
<dbReference type="InterPro" id="IPR018501">
    <property type="entry name" value="DDT_dom"/>
</dbReference>
<dbReference type="GO" id="GO:0008270">
    <property type="term" value="F:zinc ion binding"/>
    <property type="evidence" value="ECO:0007669"/>
    <property type="project" value="UniProtKB-KW"/>
</dbReference>
<evidence type="ECO:0000256" key="2">
    <source>
        <dbReference type="ARBA" id="ARBA00022723"/>
    </source>
</evidence>
<dbReference type="Pfam" id="PF21743">
    <property type="entry name" value="PTM_DIR17_Tudor"/>
    <property type="match status" value="1"/>
</dbReference>
<feature type="compositionally biased region" description="Low complexity" evidence="7">
    <location>
        <begin position="242"/>
        <end position="258"/>
    </location>
</feature>
<dbReference type="InterPro" id="IPR019787">
    <property type="entry name" value="Znf_PHD-finger"/>
</dbReference>
<keyword evidence="5" id="KW-0539">Nucleus</keyword>
<dbReference type="AlphaFoldDB" id="A0ABD3UN39"/>
<dbReference type="Gene3D" id="3.30.40.10">
    <property type="entry name" value="Zinc/RING finger domain, C3HC4 (zinc finger)"/>
    <property type="match status" value="1"/>
</dbReference>
<comment type="caution">
    <text evidence="11">The sequence shown here is derived from an EMBL/GenBank/DDBJ whole genome shotgun (WGS) entry which is preliminary data.</text>
</comment>
<comment type="subcellular location">
    <subcellularLocation>
        <location evidence="1">Nucleus</location>
    </subcellularLocation>
</comment>
<dbReference type="Pfam" id="PF00628">
    <property type="entry name" value="PHD"/>
    <property type="match status" value="1"/>
</dbReference>
<dbReference type="PANTHER" id="PTHR46508:SF5">
    <property type="entry name" value="PHD-FINGER AND DNA BINDING DOMAIN-CONTAINING PROTEIN"/>
    <property type="match status" value="1"/>
</dbReference>
<dbReference type="SMART" id="SM00571">
    <property type="entry name" value="DDT"/>
    <property type="match status" value="1"/>
</dbReference>
<dbReference type="InterPro" id="IPR011011">
    <property type="entry name" value="Znf_FYVE_PHD"/>
</dbReference>
<dbReference type="Proteomes" id="UP001634393">
    <property type="component" value="Unassembled WGS sequence"/>
</dbReference>
<dbReference type="InterPro" id="IPR047365">
    <property type="entry name" value="Tudor_AtPTM-like"/>
</dbReference>
<dbReference type="GO" id="GO:0000785">
    <property type="term" value="C:chromatin"/>
    <property type="evidence" value="ECO:0007669"/>
    <property type="project" value="UniProtKB-ARBA"/>
</dbReference>
<dbReference type="Pfam" id="PF15612">
    <property type="entry name" value="WHIM1"/>
    <property type="match status" value="1"/>
</dbReference>
<dbReference type="GO" id="GO:0005634">
    <property type="term" value="C:nucleus"/>
    <property type="evidence" value="ECO:0007669"/>
    <property type="project" value="UniProtKB-SubCell"/>
</dbReference>
<sequence>MEYVGRRVKRKFQLQNGTSFGSVEAYQQSTGLFRIVYDDGDCKELELAELHSLIDNEGTFNDISVIESDVSGSLVNKGGVSRKFDLNLNEDGLSNLNENDDHGGREVRGGGGGAKLHGLDLNERVNLDSLDGVDLNKGLFGEESSGVKKEMIDLNVAISEVFEDLGGEKKERSFDLNLDLMEEEVKNLYDCEVQSRVNEMVDVPMSDDFAENDNKEIIVITDDDEGNRVSNMENEGENPFKNSASVVSSQNVASVSAPRKSRSRKKKRAFNNNIELATREEIIEDVESGKLKLLESRDETPLRFCNTLGDGANRVLGSSSRGRRGRKIIDLPANDIPITTPETGLRRSSRRAKLNAPSGQGHVYRATGLFAINDQMSSPAISAVSNENVRRKSAENVMLSPKVELPPSSSNLDIPGVSEFKLVSVYAFLRSFRTLLLLNPFELDGFVACLKCDGATPLFDSIHVSLLKTLRKHLESLSNEGSVSASKCLSNYSWDFLDMNTWPMFEVRYLLLHSPGYIPGVDLCNSKTLQSDYYKLPVSAKVDILRLLCDDVIEVEAFRSELNRRADSTERIKGLERNMKFENSKKRKAVMDVASSSCLAEEDPNEPTDYNGGECRLCKKDGNLICCDCCPAAFHARCVGVVSSLLPEAEWYCSECVIEKDKPWLKMGKLIRGAEVLGTDPYGRQY</sequence>
<feature type="domain" description="PHD-type" evidence="8">
    <location>
        <begin position="612"/>
        <end position="659"/>
    </location>
</feature>
<organism evidence="11 12">
    <name type="scientific">Penstemon smallii</name>
    <dbReference type="NCBI Taxonomy" id="265156"/>
    <lineage>
        <taxon>Eukaryota</taxon>
        <taxon>Viridiplantae</taxon>
        <taxon>Streptophyta</taxon>
        <taxon>Embryophyta</taxon>
        <taxon>Tracheophyta</taxon>
        <taxon>Spermatophyta</taxon>
        <taxon>Magnoliopsida</taxon>
        <taxon>eudicotyledons</taxon>
        <taxon>Gunneridae</taxon>
        <taxon>Pentapetalae</taxon>
        <taxon>asterids</taxon>
        <taxon>lamiids</taxon>
        <taxon>Lamiales</taxon>
        <taxon>Plantaginaceae</taxon>
        <taxon>Cheloneae</taxon>
        <taxon>Penstemon</taxon>
    </lineage>
</organism>
<dbReference type="PROSITE" id="PS01359">
    <property type="entry name" value="ZF_PHD_1"/>
    <property type="match status" value="1"/>
</dbReference>
<dbReference type="PROSITE" id="PS50827">
    <property type="entry name" value="DDT"/>
    <property type="match status" value="1"/>
</dbReference>
<evidence type="ECO:0008006" key="13">
    <source>
        <dbReference type="Google" id="ProtNLM"/>
    </source>
</evidence>
<evidence type="ECO:0000256" key="1">
    <source>
        <dbReference type="ARBA" id="ARBA00004123"/>
    </source>
</evidence>
<feature type="domain" description="DDT" evidence="9">
    <location>
        <begin position="416"/>
        <end position="476"/>
    </location>
</feature>
<evidence type="ECO:0000313" key="11">
    <source>
        <dbReference type="EMBL" id="KAL3850929.1"/>
    </source>
</evidence>
<accession>A0ABD3UN39</accession>
<proteinExistence type="predicted"/>
<evidence type="ECO:0000256" key="3">
    <source>
        <dbReference type="ARBA" id="ARBA00022771"/>
    </source>
</evidence>
<keyword evidence="3 6" id="KW-0863">Zinc-finger</keyword>
<protein>
    <recommendedName>
        <fullName evidence="13">PHD-type domain-containing protein</fullName>
    </recommendedName>
</protein>
<dbReference type="PROSITE" id="PS50016">
    <property type="entry name" value="ZF_PHD_2"/>
    <property type="match status" value="1"/>
</dbReference>
<reference evidence="11 12" key="1">
    <citation type="submission" date="2024-12" db="EMBL/GenBank/DDBJ databases">
        <title>The unique morphological basis and parallel evolutionary history of personate flowers in Penstemon.</title>
        <authorList>
            <person name="Depatie T.H."/>
            <person name="Wessinger C.A."/>
        </authorList>
    </citation>
    <scope>NUCLEOTIDE SEQUENCE [LARGE SCALE GENOMIC DNA]</scope>
    <source>
        <strain evidence="11">WTNN_2</strain>
        <tissue evidence="11">Leaf</tissue>
    </source>
</reference>
<keyword evidence="12" id="KW-1185">Reference proteome</keyword>
<dbReference type="InterPro" id="IPR013083">
    <property type="entry name" value="Znf_RING/FYVE/PHD"/>
</dbReference>
<dbReference type="PANTHER" id="PTHR46508">
    <property type="entry name" value="PHD FINGER FAMILY PROTEIN"/>
    <property type="match status" value="1"/>
</dbReference>
<gene>
    <name evidence="10" type="ORF">ACJIZ3_012038</name>
    <name evidence="11" type="ORF">ACJIZ3_012811</name>
</gene>
<keyword evidence="2" id="KW-0479">Metal-binding</keyword>
<dbReference type="InterPro" id="IPR019786">
    <property type="entry name" value="Zinc_finger_PHD-type_CS"/>
</dbReference>
<evidence type="ECO:0000256" key="6">
    <source>
        <dbReference type="PROSITE-ProRule" id="PRU00146"/>
    </source>
</evidence>
<evidence type="ECO:0000259" key="8">
    <source>
        <dbReference type="PROSITE" id="PS50016"/>
    </source>
</evidence>
<dbReference type="SMART" id="SM00249">
    <property type="entry name" value="PHD"/>
    <property type="match status" value="1"/>
</dbReference>
<evidence type="ECO:0000256" key="5">
    <source>
        <dbReference type="ARBA" id="ARBA00023242"/>
    </source>
</evidence>
<evidence type="ECO:0000313" key="12">
    <source>
        <dbReference type="Proteomes" id="UP001634393"/>
    </source>
</evidence>
<name>A0ABD3UN39_9LAMI</name>
<dbReference type="EMBL" id="JBJXBP010000001">
    <property type="protein sequence ID" value="KAL3850929.1"/>
    <property type="molecule type" value="Genomic_DNA"/>
</dbReference>
<dbReference type="SUPFAM" id="SSF57903">
    <property type="entry name" value="FYVE/PHD zinc finger"/>
    <property type="match status" value="1"/>
</dbReference>
<dbReference type="EMBL" id="JBJXBP010000001">
    <property type="protein sequence ID" value="KAL3850156.1"/>
    <property type="molecule type" value="Genomic_DNA"/>
</dbReference>
<dbReference type="InterPro" id="IPR028942">
    <property type="entry name" value="WHIM1_dom"/>
</dbReference>
<evidence type="ECO:0000256" key="7">
    <source>
        <dbReference type="SAM" id="MobiDB-lite"/>
    </source>
</evidence>